<organism evidence="2 3">
    <name type="scientific">Arcanobacterium buesumense</name>
    <dbReference type="NCBI Taxonomy" id="2722751"/>
    <lineage>
        <taxon>Bacteria</taxon>
        <taxon>Bacillati</taxon>
        <taxon>Actinomycetota</taxon>
        <taxon>Actinomycetes</taxon>
        <taxon>Actinomycetales</taxon>
        <taxon>Actinomycetaceae</taxon>
        <taxon>Arcanobacterium</taxon>
    </lineage>
</organism>
<name>A0A6H2EJX6_9ACTO</name>
<dbReference type="Pfam" id="PF02624">
    <property type="entry name" value="YcaO"/>
    <property type="match status" value="1"/>
</dbReference>
<dbReference type="Gene3D" id="3.30.160.660">
    <property type="match status" value="1"/>
</dbReference>
<dbReference type="Gene3D" id="3.30.1330.230">
    <property type="match status" value="1"/>
</dbReference>
<evidence type="ECO:0000259" key="1">
    <source>
        <dbReference type="PROSITE" id="PS51664"/>
    </source>
</evidence>
<proteinExistence type="predicted"/>
<dbReference type="EMBL" id="CP050804">
    <property type="protein sequence ID" value="QJC21500.1"/>
    <property type="molecule type" value="Genomic_DNA"/>
</dbReference>
<feature type="domain" description="YcaO" evidence="1">
    <location>
        <begin position="1"/>
        <end position="371"/>
    </location>
</feature>
<gene>
    <name evidence="2" type="ORF">HC352_02535</name>
</gene>
<dbReference type="PANTHER" id="PTHR37809:SF1">
    <property type="entry name" value="RIBOSOMAL PROTEIN S12 METHYLTHIOTRANSFERASE ACCESSORY FACTOR YCAO"/>
    <property type="match status" value="1"/>
</dbReference>
<dbReference type="RefSeq" id="WP_168917440.1">
    <property type="nucleotide sequence ID" value="NZ_CP050804.1"/>
</dbReference>
<dbReference type="PANTHER" id="PTHR37809">
    <property type="entry name" value="RIBOSOMAL PROTEIN S12 METHYLTHIOTRANSFERASE ACCESSORY FACTOR YCAO"/>
    <property type="match status" value="1"/>
</dbReference>
<protein>
    <recommendedName>
        <fullName evidence="1">YcaO domain-containing protein</fullName>
    </recommendedName>
</protein>
<sequence length="371" mass="41974">MQLSLRNDGLTPVDPTDFILFSPEQLHTFNNRFEKFNEETVTTWIKGQSFQGKERLVPVSMVFVNHRRLKKFGDYPLPHINAPAYAGISAGKTAISACINALQEIMERHATMCWWHNPAHSSSLSIPKDSSVAQLIEEFENKGNRVSIVSIENRFQIPIYAATVLNTESGIVNTGFGCRPTNESAILKALTEACTLQAGSFDLLNPHGELFKAIERGELWEGIAKPWRKDRRYLDYYSSDFSTLNDLMLQQQVYLDQRLLSRVEPWLFPTQTSEYSYPDHHFKSSDDELDFYLTTLDSMSLEPIMVDVTSPDVQSLQISVIRVLVPGLVPNFAVGDLHLGKQAIQYEPVLLGHQPEPTPLNQLNINPLPHC</sequence>
<dbReference type="Gene3D" id="3.30.40.250">
    <property type="match status" value="1"/>
</dbReference>
<dbReference type="InterPro" id="IPR003776">
    <property type="entry name" value="YcaO-like_dom"/>
</dbReference>
<accession>A0A6H2EJX6</accession>
<evidence type="ECO:0000313" key="2">
    <source>
        <dbReference type="EMBL" id="QJC21500.1"/>
    </source>
</evidence>
<keyword evidence="3" id="KW-1185">Reference proteome</keyword>
<dbReference type="AlphaFoldDB" id="A0A6H2EJX6"/>
<dbReference type="KEGG" id="arca:HC352_02535"/>
<reference evidence="2 3" key="1">
    <citation type="submission" date="2020-03" db="EMBL/GenBank/DDBJ databases">
        <title>Complete genome of Arcanobacterium buesumensis sp. nov. strain 2701.</title>
        <authorList>
            <person name="Borowiak M."/>
            <person name="Alssahen M."/>
            <person name="Laemmler C."/>
            <person name="Malorny B."/>
            <person name="Hassan A."/>
            <person name="Prenger-Berninghoff E."/>
            <person name="Ploetz M."/>
            <person name="Abdulmawjood A."/>
        </authorList>
    </citation>
    <scope>NUCLEOTIDE SEQUENCE [LARGE SCALE GENOMIC DNA]</scope>
    <source>
        <strain evidence="2 3">2701</strain>
    </source>
</reference>
<evidence type="ECO:0000313" key="3">
    <source>
        <dbReference type="Proteomes" id="UP000502298"/>
    </source>
</evidence>
<dbReference type="Proteomes" id="UP000502298">
    <property type="component" value="Chromosome"/>
</dbReference>
<dbReference type="PROSITE" id="PS51664">
    <property type="entry name" value="YCAO"/>
    <property type="match status" value="1"/>
</dbReference>